<sequence>MYLLLYDNSNSLSISVVNKIVIMHVFPITGTIISVLFLGFDFLYIRPRLKNKQSRVGVRLFSIVSICILVMVVHYILEKVADIV</sequence>
<feature type="transmembrane region" description="Helical" evidence="1">
    <location>
        <begin position="56"/>
        <end position="77"/>
    </location>
</feature>
<comment type="caution">
    <text evidence="2">The sequence shown here is derived from an EMBL/GenBank/DDBJ whole genome shotgun (WGS) entry which is preliminary data.</text>
</comment>
<gene>
    <name evidence="2" type="ORF">DFQ05_0828</name>
</gene>
<proteinExistence type="predicted"/>
<dbReference type="AlphaFoldDB" id="A0A4R1KXF3"/>
<keyword evidence="3" id="KW-1185">Reference proteome</keyword>
<keyword evidence="1" id="KW-0812">Transmembrane</keyword>
<accession>A0A4R1KXF3</accession>
<reference evidence="2 3" key="1">
    <citation type="journal article" date="2015" name="Stand. Genomic Sci.">
        <title>Genomic Encyclopedia of Bacterial and Archaeal Type Strains, Phase III: the genomes of soil and plant-associated and newly described type strains.</title>
        <authorList>
            <person name="Whitman W.B."/>
            <person name="Woyke T."/>
            <person name="Klenk H.P."/>
            <person name="Zhou Y."/>
            <person name="Lilburn T.G."/>
            <person name="Beck B.J."/>
            <person name="De Vos P."/>
            <person name="Vandamme P."/>
            <person name="Eisen J.A."/>
            <person name="Garrity G."/>
            <person name="Hugenholtz P."/>
            <person name="Kyrpides N.C."/>
        </authorList>
    </citation>
    <scope>NUCLEOTIDE SEQUENCE [LARGE SCALE GENOMIC DNA]</scope>
    <source>
        <strain evidence="2 3">CECT 8445</strain>
    </source>
</reference>
<protein>
    <submittedName>
        <fullName evidence="2">Uncharacterized protein</fullName>
    </submittedName>
</protein>
<evidence type="ECO:0000313" key="2">
    <source>
        <dbReference type="EMBL" id="TCK69307.1"/>
    </source>
</evidence>
<evidence type="ECO:0000256" key="1">
    <source>
        <dbReference type="SAM" id="Phobius"/>
    </source>
</evidence>
<name>A0A4R1KXF3_9FLAO</name>
<keyword evidence="1" id="KW-0472">Membrane</keyword>
<dbReference type="EMBL" id="SMGI01000001">
    <property type="protein sequence ID" value="TCK69307.1"/>
    <property type="molecule type" value="Genomic_DNA"/>
</dbReference>
<organism evidence="2 3">
    <name type="scientific">Winogradskyella wandonensis</name>
    <dbReference type="NCBI Taxonomy" id="1442586"/>
    <lineage>
        <taxon>Bacteria</taxon>
        <taxon>Pseudomonadati</taxon>
        <taxon>Bacteroidota</taxon>
        <taxon>Flavobacteriia</taxon>
        <taxon>Flavobacteriales</taxon>
        <taxon>Flavobacteriaceae</taxon>
        <taxon>Winogradskyella</taxon>
    </lineage>
</organism>
<dbReference type="Proteomes" id="UP000295714">
    <property type="component" value="Unassembled WGS sequence"/>
</dbReference>
<evidence type="ECO:0000313" key="3">
    <source>
        <dbReference type="Proteomes" id="UP000295714"/>
    </source>
</evidence>
<keyword evidence="1" id="KW-1133">Transmembrane helix</keyword>
<feature type="transmembrane region" description="Helical" evidence="1">
    <location>
        <begin position="20"/>
        <end position="44"/>
    </location>
</feature>